<dbReference type="Pfam" id="PF12787">
    <property type="entry name" value="EcsC"/>
    <property type="match status" value="1"/>
</dbReference>
<name>S9P9U7_CYSF2</name>
<evidence type="ECO:0000313" key="2">
    <source>
        <dbReference type="Proteomes" id="UP000011682"/>
    </source>
</evidence>
<protein>
    <recommendedName>
        <fullName evidence="3">EcsC family protein</fullName>
    </recommendedName>
</protein>
<dbReference type="EMBL" id="ANAH02000010">
    <property type="protein sequence ID" value="EPX61145.1"/>
    <property type="molecule type" value="Genomic_DNA"/>
</dbReference>
<gene>
    <name evidence="1" type="ORF">D187_000928</name>
</gene>
<sequence length="203" mass="22306">MAFYDPIADTVKKLTPAELKKLADTKLTDLVQQEVPRARKRVLELEQRYPSAGVRERAQRLIDEKKHVASMTGGIFGAFGLMGLPVDLTVMAWLQLTLLVDVATLYKVNLKGTHALNELLDLYGYTTGVGTIQRSGPRVLGKVAEVLLKKGGMQTLGRAMPLVAGPVTAYLNNKHIQTVGDNAVRFYEGFHKAHAKTRAASHK</sequence>
<accession>S9P9U7</accession>
<keyword evidence="2" id="KW-1185">Reference proteome</keyword>
<dbReference type="AlphaFoldDB" id="S9P9U7"/>
<evidence type="ECO:0000313" key="1">
    <source>
        <dbReference type="EMBL" id="EPX61145.1"/>
    </source>
</evidence>
<dbReference type="RefSeq" id="WP_002621946.1">
    <property type="nucleotide sequence ID" value="NZ_ANAH02000010.1"/>
</dbReference>
<evidence type="ECO:0008006" key="3">
    <source>
        <dbReference type="Google" id="ProtNLM"/>
    </source>
</evidence>
<dbReference type="OrthoDB" id="5506978at2"/>
<dbReference type="Proteomes" id="UP000011682">
    <property type="component" value="Unassembled WGS sequence"/>
</dbReference>
<organism evidence="1 2">
    <name type="scientific">Cystobacter fuscus (strain ATCC 25194 / DSM 2262 / NBRC 100088 / M29)</name>
    <dbReference type="NCBI Taxonomy" id="1242864"/>
    <lineage>
        <taxon>Bacteria</taxon>
        <taxon>Pseudomonadati</taxon>
        <taxon>Myxococcota</taxon>
        <taxon>Myxococcia</taxon>
        <taxon>Myxococcales</taxon>
        <taxon>Cystobacterineae</taxon>
        <taxon>Archangiaceae</taxon>
        <taxon>Cystobacter</taxon>
    </lineage>
</organism>
<comment type="caution">
    <text evidence="1">The sequence shown here is derived from an EMBL/GenBank/DDBJ whole genome shotgun (WGS) entry which is preliminary data.</text>
</comment>
<dbReference type="InterPro" id="IPR024787">
    <property type="entry name" value="EcsC"/>
</dbReference>
<reference evidence="1" key="1">
    <citation type="submission" date="2013-05" db="EMBL/GenBank/DDBJ databases">
        <title>Genome assembly of Cystobacter fuscus DSM 2262.</title>
        <authorList>
            <person name="Sharma G."/>
            <person name="Khatri I."/>
            <person name="Kaur C."/>
            <person name="Mayilraj S."/>
            <person name="Subramanian S."/>
        </authorList>
    </citation>
    <scope>NUCLEOTIDE SEQUENCE [LARGE SCALE GENOMIC DNA]</scope>
    <source>
        <strain evidence="1">DSM 2262</strain>
    </source>
</reference>
<proteinExistence type="predicted"/>